<keyword evidence="2" id="KW-1185">Reference proteome</keyword>
<evidence type="ECO:0000313" key="1">
    <source>
        <dbReference type="EMBL" id="GJC86464.1"/>
    </source>
</evidence>
<dbReference type="Proteomes" id="UP001055172">
    <property type="component" value="Unassembled WGS sequence"/>
</dbReference>
<comment type="caution">
    <text evidence="1">The sequence shown here is derived from an EMBL/GenBank/DDBJ whole genome shotgun (WGS) entry which is preliminary data.</text>
</comment>
<organism evidence="1 2">
    <name type="scientific">Colletotrichum liriopes</name>
    <dbReference type="NCBI Taxonomy" id="708192"/>
    <lineage>
        <taxon>Eukaryota</taxon>
        <taxon>Fungi</taxon>
        <taxon>Dikarya</taxon>
        <taxon>Ascomycota</taxon>
        <taxon>Pezizomycotina</taxon>
        <taxon>Sordariomycetes</taxon>
        <taxon>Hypocreomycetidae</taxon>
        <taxon>Glomerellales</taxon>
        <taxon>Glomerellaceae</taxon>
        <taxon>Colletotrichum</taxon>
        <taxon>Colletotrichum spaethianum species complex</taxon>
    </lineage>
</organism>
<accession>A0AA37GTE7</accession>
<gene>
    <name evidence="1" type="ORF">ColLi_09302</name>
</gene>
<sequence>MGIQHLWNVVSEAGKERSLAQWAADHLEEYGRPLRIAIDEAHWRFKNITDAKETEIQESS</sequence>
<reference evidence="1 2" key="1">
    <citation type="submission" date="2021-07" db="EMBL/GenBank/DDBJ databases">
        <title>Genome data of Colletotrichum spaethianum.</title>
        <authorList>
            <person name="Utami Y.D."/>
            <person name="Hiruma K."/>
        </authorList>
    </citation>
    <scope>NUCLEOTIDE SEQUENCE [LARGE SCALE GENOMIC DNA]</scope>
    <source>
        <strain evidence="1 2">MAFF 242679</strain>
    </source>
</reference>
<dbReference type="EMBL" id="BPPX01000022">
    <property type="protein sequence ID" value="GJC86464.1"/>
    <property type="molecule type" value="Genomic_DNA"/>
</dbReference>
<name>A0AA37GTE7_9PEZI</name>
<dbReference type="Gene3D" id="3.40.50.1010">
    <property type="entry name" value="5'-nuclease"/>
    <property type="match status" value="1"/>
</dbReference>
<evidence type="ECO:0000313" key="2">
    <source>
        <dbReference type="Proteomes" id="UP001055172"/>
    </source>
</evidence>
<protein>
    <submittedName>
        <fullName evidence="1">Uncharacterized protein</fullName>
    </submittedName>
</protein>
<proteinExistence type="predicted"/>
<dbReference type="AlphaFoldDB" id="A0AA37GTE7"/>